<dbReference type="SUPFAM" id="SSF110296">
    <property type="entry name" value="Oligoxyloglucan reducing end-specific cellobiohydrolase"/>
    <property type="match status" value="1"/>
</dbReference>
<sequence length="641" mass="70036">MEFPSRTGGAQGGLIKGNLFAQSGMPAFSHTRHGDAVIHTVNGRIAITRDQVGGLPPYLMCQLYFDEVLGTKRAGIEADVQTLETFGDTPAAGQDWRSGNGVFVGDGYFLCLRRNAESTAARPALISIDDPEAPAVDSRSADNVAGANVFFDVPYLMERTTGAGCLFPSVMACGWRDSARRYGFAVFGILVDGTSILQSRYVCFVGDTGTRSVRMIDLPTLPDSPYPVLVYGDPDRKVYKTSWWGVETCDYRTYYSEAEGTTLDPGPARCYCIAPGHLVTVLMPQERLDVPPNAQGGYAIHPNRLPAGSAPRLLRSRDFGETWSIESADFLIADDPPAPDPLFDGVLTQRVSWQSMFIAAPFGDGRVALAAHGKSLGSFSYETAENENFASAHRAWRFYVADSHGSGFRNVPWPLDQMRGYFESVLDLGGEAERSYEYPLFYPDQRAARAYSFGPGNFTICTMRSHLSVPGLVWGSYPQDYPVTAWMTGDYGLTWTAHLVPDSCKPYATRLQELKDAYGMGTGNGSPLSDGWALNWFKLGFYEPAVPAGAEAAQPPLVTVMTHDVVGPLLLCASTDVAAPVESLVPIKEPSSIDITVAADPTNIYAEFSRVPYEWFYTGDALNPMYPELVYPGYPEFEVEP</sequence>
<proteinExistence type="predicted"/>
<protein>
    <recommendedName>
        <fullName evidence="3">Exo-alpha-sialidase</fullName>
    </recommendedName>
</protein>
<name>A0ABW5EWZ2_9BURK</name>
<evidence type="ECO:0000313" key="2">
    <source>
        <dbReference type="Proteomes" id="UP001597287"/>
    </source>
</evidence>
<dbReference type="Proteomes" id="UP001597287">
    <property type="component" value="Unassembled WGS sequence"/>
</dbReference>
<dbReference type="EMBL" id="JBHUIG010000042">
    <property type="protein sequence ID" value="MFD2322610.1"/>
    <property type="molecule type" value="Genomic_DNA"/>
</dbReference>
<accession>A0ABW5EWZ2</accession>
<dbReference type="RefSeq" id="WP_380105467.1">
    <property type="nucleotide sequence ID" value="NZ_JBHSIH010000001.1"/>
</dbReference>
<evidence type="ECO:0008006" key="3">
    <source>
        <dbReference type="Google" id="ProtNLM"/>
    </source>
</evidence>
<evidence type="ECO:0000313" key="1">
    <source>
        <dbReference type="EMBL" id="MFD2322610.1"/>
    </source>
</evidence>
<organism evidence="1 2">
    <name type="scientific">Delftia deserti</name>
    <dbReference type="NCBI Taxonomy" id="1651218"/>
    <lineage>
        <taxon>Bacteria</taxon>
        <taxon>Pseudomonadati</taxon>
        <taxon>Pseudomonadota</taxon>
        <taxon>Betaproteobacteria</taxon>
        <taxon>Burkholderiales</taxon>
        <taxon>Comamonadaceae</taxon>
        <taxon>Delftia</taxon>
    </lineage>
</organism>
<reference evidence="2" key="1">
    <citation type="journal article" date="2019" name="Int. J. Syst. Evol. Microbiol.">
        <title>The Global Catalogue of Microorganisms (GCM) 10K type strain sequencing project: providing services to taxonomists for standard genome sequencing and annotation.</title>
        <authorList>
            <consortium name="The Broad Institute Genomics Platform"/>
            <consortium name="The Broad Institute Genome Sequencing Center for Infectious Disease"/>
            <person name="Wu L."/>
            <person name="Ma J."/>
        </authorList>
    </citation>
    <scope>NUCLEOTIDE SEQUENCE [LARGE SCALE GENOMIC DNA]</scope>
    <source>
        <strain evidence="2">CCUG 62793</strain>
    </source>
</reference>
<comment type="caution">
    <text evidence="1">The sequence shown here is derived from an EMBL/GenBank/DDBJ whole genome shotgun (WGS) entry which is preliminary data.</text>
</comment>
<gene>
    <name evidence="1" type="ORF">ACFSPV_28430</name>
</gene>
<keyword evidence="2" id="KW-1185">Reference proteome</keyword>